<protein>
    <submittedName>
        <fullName evidence="1">Uncharacterized protein</fullName>
    </submittedName>
</protein>
<evidence type="ECO:0000313" key="2">
    <source>
        <dbReference type="Proteomes" id="UP001497535"/>
    </source>
</evidence>
<reference evidence="1" key="1">
    <citation type="submission" date="2023-11" db="EMBL/GenBank/DDBJ databases">
        <authorList>
            <person name="Poullet M."/>
        </authorList>
    </citation>
    <scope>NUCLEOTIDE SEQUENCE</scope>
    <source>
        <strain evidence="1">E1834</strain>
    </source>
</reference>
<evidence type="ECO:0000313" key="1">
    <source>
        <dbReference type="EMBL" id="CAK5124019.1"/>
    </source>
</evidence>
<proteinExistence type="predicted"/>
<sequence>MSSIILLKDWPFCTISDNVRGQKSCSGSKVRIRVRDSTFSKSELGFVISIFFYPRKILFLIFKLFFRRDPNSPGLPKILKERKK</sequence>
<organism evidence="1 2">
    <name type="scientific">Meloidogyne enterolobii</name>
    <name type="common">Root-knot nematode worm</name>
    <name type="synonym">Meloidogyne mayaguensis</name>
    <dbReference type="NCBI Taxonomy" id="390850"/>
    <lineage>
        <taxon>Eukaryota</taxon>
        <taxon>Metazoa</taxon>
        <taxon>Ecdysozoa</taxon>
        <taxon>Nematoda</taxon>
        <taxon>Chromadorea</taxon>
        <taxon>Rhabditida</taxon>
        <taxon>Tylenchina</taxon>
        <taxon>Tylenchomorpha</taxon>
        <taxon>Tylenchoidea</taxon>
        <taxon>Meloidogynidae</taxon>
        <taxon>Meloidogyninae</taxon>
        <taxon>Meloidogyne</taxon>
    </lineage>
</organism>
<dbReference type="EMBL" id="CAVMJV010000197">
    <property type="protein sequence ID" value="CAK5124019.1"/>
    <property type="molecule type" value="Genomic_DNA"/>
</dbReference>
<gene>
    <name evidence="1" type="ORF">MENTE1834_LOCUS47606</name>
</gene>
<keyword evidence="2" id="KW-1185">Reference proteome</keyword>
<accession>A0ACB1B626</accession>
<comment type="caution">
    <text evidence="1">The sequence shown here is derived from an EMBL/GenBank/DDBJ whole genome shotgun (WGS) entry which is preliminary data.</text>
</comment>
<dbReference type="Proteomes" id="UP001497535">
    <property type="component" value="Unassembled WGS sequence"/>
</dbReference>
<name>A0ACB1B626_MELEN</name>